<dbReference type="Gene3D" id="3.50.30.50">
    <property type="entry name" value="Putative cyclase"/>
    <property type="match status" value="1"/>
</dbReference>
<evidence type="ECO:0000313" key="1">
    <source>
        <dbReference type="EMBL" id="GEL24653.1"/>
    </source>
</evidence>
<dbReference type="GO" id="GO:0019441">
    <property type="term" value="P:L-tryptophan catabolic process to kynurenine"/>
    <property type="evidence" value="ECO:0007669"/>
    <property type="project" value="InterPro"/>
</dbReference>
<evidence type="ECO:0000313" key="2">
    <source>
        <dbReference type="Proteomes" id="UP000321685"/>
    </source>
</evidence>
<gene>
    <name evidence="1" type="ORF">PSU4_36070</name>
</gene>
<dbReference type="Proteomes" id="UP000321685">
    <property type="component" value="Unassembled WGS sequence"/>
</dbReference>
<keyword evidence="2" id="KW-1185">Reference proteome</keyword>
<organism evidence="1 2">
    <name type="scientific">Pseudonocardia sulfidoxydans NBRC 16205</name>
    <dbReference type="NCBI Taxonomy" id="1223511"/>
    <lineage>
        <taxon>Bacteria</taxon>
        <taxon>Bacillati</taxon>
        <taxon>Actinomycetota</taxon>
        <taxon>Actinomycetes</taxon>
        <taxon>Pseudonocardiales</taxon>
        <taxon>Pseudonocardiaceae</taxon>
        <taxon>Pseudonocardia</taxon>
    </lineage>
</organism>
<proteinExistence type="predicted"/>
<accession>A0A511DK51</accession>
<sequence length="274" mass="29120">MDPATAAPVRARQTGQFMAVLQDLLAALRDRRIEVVDLTAPLHAGTPVLQLPPPFANTISFSLSEISRYDDRGPAWYWNDIHTGEHTGTHFDAPVHWVTGRDGEDVSQVPAQKLVAPAVVLDFSAESAADPDFLLEVEHVEAWTAEHGPLPDGGWLLYRTGWDARAEDAAAFLNANDTGPHTPGMSVTCARWLAEETALLGVGVETVGTDAGAAHSFDPPFPCHSFLLGAGKYGLTQLQNLATLPPTGAVLVTGPLPIVSGSGSPARVLALVER</sequence>
<name>A0A511DK51_9PSEU</name>
<dbReference type="GO" id="GO:0004061">
    <property type="term" value="F:arylformamidase activity"/>
    <property type="evidence" value="ECO:0007669"/>
    <property type="project" value="InterPro"/>
</dbReference>
<dbReference type="PANTHER" id="PTHR31118">
    <property type="entry name" value="CYCLASE-LIKE PROTEIN 2"/>
    <property type="match status" value="1"/>
</dbReference>
<reference evidence="1 2" key="1">
    <citation type="submission" date="2019-07" db="EMBL/GenBank/DDBJ databases">
        <title>Whole genome shotgun sequence of Pseudonocardia sulfidoxydans NBRC 16205.</title>
        <authorList>
            <person name="Hosoyama A."/>
            <person name="Uohara A."/>
            <person name="Ohji S."/>
            <person name="Ichikawa N."/>
        </authorList>
    </citation>
    <scope>NUCLEOTIDE SEQUENCE [LARGE SCALE GENOMIC DNA]</scope>
    <source>
        <strain evidence="1 2">NBRC 16205</strain>
    </source>
</reference>
<dbReference type="InterPro" id="IPR037175">
    <property type="entry name" value="KFase_sf"/>
</dbReference>
<dbReference type="AlphaFoldDB" id="A0A511DK51"/>
<dbReference type="EMBL" id="BJVJ01000037">
    <property type="protein sequence ID" value="GEL24653.1"/>
    <property type="molecule type" value="Genomic_DNA"/>
</dbReference>
<dbReference type="InterPro" id="IPR007325">
    <property type="entry name" value="KFase/CYL"/>
</dbReference>
<dbReference type="Pfam" id="PF04199">
    <property type="entry name" value="Cyclase"/>
    <property type="match status" value="1"/>
</dbReference>
<dbReference type="PANTHER" id="PTHR31118:SF12">
    <property type="entry name" value="CYCLASE-LIKE PROTEIN 2"/>
    <property type="match status" value="1"/>
</dbReference>
<protein>
    <submittedName>
        <fullName evidence="1">Cyclase</fullName>
    </submittedName>
</protein>
<dbReference type="SUPFAM" id="SSF102198">
    <property type="entry name" value="Putative cyclase"/>
    <property type="match status" value="1"/>
</dbReference>
<comment type="caution">
    <text evidence="1">The sequence shown here is derived from an EMBL/GenBank/DDBJ whole genome shotgun (WGS) entry which is preliminary data.</text>
</comment>